<dbReference type="EMBL" id="JRHH01000005">
    <property type="protein sequence ID" value="KGD67296.1"/>
    <property type="molecule type" value="Genomic_DNA"/>
</dbReference>
<sequence length="63" mass="6758">MKKSILNLKGAQELTKNQLKSVVGGLRTCKQNGVYIPCQSGHCCAADDICYVIGTPNCIEFPG</sequence>
<dbReference type="AlphaFoldDB" id="A0A095SRM3"/>
<accession>A0A095SRM3</accession>
<name>A0A095SRM3_9FLAO</name>
<comment type="caution">
    <text evidence="1">The sequence shown here is derived from an EMBL/GenBank/DDBJ whole genome shotgun (WGS) entry which is preliminary data.</text>
</comment>
<proteinExistence type="predicted"/>
<reference evidence="1 2" key="1">
    <citation type="submission" date="2014-09" db="EMBL/GenBank/DDBJ databases">
        <title>Whole Genome Shotgun of Flavobacterium aquatile LMG 4008.</title>
        <authorList>
            <person name="Gale A.N."/>
            <person name="Pipes S.E."/>
            <person name="Newman J.D."/>
        </authorList>
    </citation>
    <scope>NUCLEOTIDE SEQUENCE [LARGE SCALE GENOMIC DNA]</scope>
    <source>
        <strain evidence="1 2">LMG 4008</strain>
    </source>
</reference>
<gene>
    <name evidence="1" type="ORF">LG45_13825</name>
</gene>
<protein>
    <submittedName>
        <fullName evidence="1">Uncharacterized protein</fullName>
    </submittedName>
</protein>
<evidence type="ECO:0000313" key="2">
    <source>
        <dbReference type="Proteomes" id="UP000029554"/>
    </source>
</evidence>
<keyword evidence="2" id="KW-1185">Reference proteome</keyword>
<dbReference type="Proteomes" id="UP000029554">
    <property type="component" value="Unassembled WGS sequence"/>
</dbReference>
<dbReference type="OrthoDB" id="1274341at2"/>
<dbReference type="RefSeq" id="WP_035128017.1">
    <property type="nucleotide sequence ID" value="NZ_JRHH01000005.1"/>
</dbReference>
<organism evidence="1 2">
    <name type="scientific">Flavobacterium aquatile LMG 4008 = ATCC 11947</name>
    <dbReference type="NCBI Taxonomy" id="1453498"/>
    <lineage>
        <taxon>Bacteria</taxon>
        <taxon>Pseudomonadati</taxon>
        <taxon>Bacteroidota</taxon>
        <taxon>Flavobacteriia</taxon>
        <taxon>Flavobacteriales</taxon>
        <taxon>Flavobacteriaceae</taxon>
        <taxon>Flavobacterium</taxon>
    </lineage>
</organism>
<evidence type="ECO:0000313" key="1">
    <source>
        <dbReference type="EMBL" id="KGD67296.1"/>
    </source>
</evidence>